<dbReference type="OrthoDB" id="1470350at2759"/>
<evidence type="ECO:0000256" key="2">
    <source>
        <dbReference type="ARBA" id="ARBA00005179"/>
    </source>
</evidence>
<dbReference type="InterPro" id="IPR001128">
    <property type="entry name" value="Cyt_P450"/>
</dbReference>
<dbReference type="InterPro" id="IPR002401">
    <property type="entry name" value="Cyt_P450_E_grp-I"/>
</dbReference>
<dbReference type="PRINTS" id="PR00463">
    <property type="entry name" value="EP450I"/>
</dbReference>
<sequence length="499" mass="56840">MLGAVLALAALFALSRLYKLWSGLKAVDYTPGIRCATGARFSLSALFRTRLDSTLFNNPGSGYVWEAQRAGGFKGDIDIISVVPWLQGDVSVIVSSLEMIQYILRHSDTFDKEQAGSKLLGVNVLTVQKEPWKRHRRVVNPAFSKKLHDLVWKQSMQTFRDMVDVEGWDKEQSVTIPVLESLTTKRHAHLISIPPVQDAPVRLITPRWAYVLPIQAIKRVDMAFNTVFSFMRAQIALRREKIASEEVTSDDAQGKNTIFDNIVKANIDGGKFAFDEDEVIANTLIMLLAGHETTPRTVNATLALLALYEEEQEKVYEEIRRTLPDGRDPDYEDFESFNQIRKCVQEAMRLYPPAPMLFREVMHDTHLNATDKVTGGISHSVTLKKGTRVILNLVDIHRDPRHFPEPEAFKPSRWDDDFTTSSDTFGGFGHGLRACIGRKFALTELTCFMVMLLRDWRVEVDLAEGETRKQWQKRVMTDKITVLHHLPPISVRFTRRKLM</sequence>
<dbReference type="Proteomes" id="UP000027195">
    <property type="component" value="Unassembled WGS sequence"/>
</dbReference>
<dbReference type="InterPro" id="IPR050121">
    <property type="entry name" value="Cytochrome_P450_monoxygenase"/>
</dbReference>
<keyword evidence="11" id="KW-0732">Signal</keyword>
<feature type="chain" id="PRO_5001644237" description="Cytochrome P450" evidence="11">
    <location>
        <begin position="18"/>
        <end position="499"/>
    </location>
</feature>
<comment type="cofactor">
    <cofactor evidence="1 9">
        <name>heme</name>
        <dbReference type="ChEBI" id="CHEBI:30413"/>
    </cofactor>
</comment>
<dbReference type="PRINTS" id="PR00385">
    <property type="entry name" value="P450"/>
</dbReference>
<dbReference type="SUPFAM" id="SSF48264">
    <property type="entry name" value="Cytochrome P450"/>
    <property type="match status" value="1"/>
</dbReference>
<feature type="signal peptide" evidence="11">
    <location>
        <begin position="1"/>
        <end position="17"/>
    </location>
</feature>
<evidence type="ECO:0000256" key="11">
    <source>
        <dbReference type="SAM" id="SignalP"/>
    </source>
</evidence>
<gene>
    <name evidence="12" type="ORF">BOTBODRAFT_179703</name>
</gene>
<dbReference type="GO" id="GO:0005506">
    <property type="term" value="F:iron ion binding"/>
    <property type="evidence" value="ECO:0007669"/>
    <property type="project" value="InterPro"/>
</dbReference>
<comment type="pathway">
    <text evidence="2">Secondary metabolite biosynthesis.</text>
</comment>
<dbReference type="EMBL" id="KL198088">
    <property type="protein sequence ID" value="KDQ08633.1"/>
    <property type="molecule type" value="Genomic_DNA"/>
</dbReference>
<evidence type="ECO:0008006" key="14">
    <source>
        <dbReference type="Google" id="ProtNLM"/>
    </source>
</evidence>
<dbReference type="Gene3D" id="1.10.630.10">
    <property type="entry name" value="Cytochrome P450"/>
    <property type="match status" value="1"/>
</dbReference>
<accession>A0A067LYX9</accession>
<dbReference type="InterPro" id="IPR017972">
    <property type="entry name" value="Cyt_P450_CS"/>
</dbReference>
<evidence type="ECO:0000256" key="6">
    <source>
        <dbReference type="ARBA" id="ARBA00023002"/>
    </source>
</evidence>
<evidence type="ECO:0000256" key="4">
    <source>
        <dbReference type="ARBA" id="ARBA00022617"/>
    </source>
</evidence>
<name>A0A067LYX9_BOTB1</name>
<organism evidence="12 13">
    <name type="scientific">Botryobasidium botryosum (strain FD-172 SS1)</name>
    <dbReference type="NCBI Taxonomy" id="930990"/>
    <lineage>
        <taxon>Eukaryota</taxon>
        <taxon>Fungi</taxon>
        <taxon>Dikarya</taxon>
        <taxon>Basidiomycota</taxon>
        <taxon>Agaricomycotina</taxon>
        <taxon>Agaricomycetes</taxon>
        <taxon>Cantharellales</taxon>
        <taxon>Botryobasidiaceae</taxon>
        <taxon>Botryobasidium</taxon>
    </lineage>
</organism>
<reference evidence="13" key="1">
    <citation type="journal article" date="2014" name="Proc. Natl. Acad. Sci. U.S.A.">
        <title>Extensive sampling of basidiomycete genomes demonstrates inadequacy of the white-rot/brown-rot paradigm for wood decay fungi.</title>
        <authorList>
            <person name="Riley R."/>
            <person name="Salamov A.A."/>
            <person name="Brown D.W."/>
            <person name="Nagy L.G."/>
            <person name="Floudas D."/>
            <person name="Held B.W."/>
            <person name="Levasseur A."/>
            <person name="Lombard V."/>
            <person name="Morin E."/>
            <person name="Otillar R."/>
            <person name="Lindquist E.A."/>
            <person name="Sun H."/>
            <person name="LaButti K.M."/>
            <person name="Schmutz J."/>
            <person name="Jabbour D."/>
            <person name="Luo H."/>
            <person name="Baker S.E."/>
            <person name="Pisabarro A.G."/>
            <person name="Walton J.D."/>
            <person name="Blanchette R.A."/>
            <person name="Henrissat B."/>
            <person name="Martin F."/>
            <person name="Cullen D."/>
            <person name="Hibbett D.S."/>
            <person name="Grigoriev I.V."/>
        </authorList>
    </citation>
    <scope>NUCLEOTIDE SEQUENCE [LARGE SCALE GENOMIC DNA]</scope>
    <source>
        <strain evidence="13">FD-172 SS1</strain>
    </source>
</reference>
<evidence type="ECO:0000256" key="3">
    <source>
        <dbReference type="ARBA" id="ARBA00010617"/>
    </source>
</evidence>
<dbReference type="STRING" id="930990.A0A067LYX9"/>
<evidence type="ECO:0000256" key="8">
    <source>
        <dbReference type="ARBA" id="ARBA00023033"/>
    </source>
</evidence>
<evidence type="ECO:0000313" key="12">
    <source>
        <dbReference type="EMBL" id="KDQ08633.1"/>
    </source>
</evidence>
<keyword evidence="13" id="KW-1185">Reference proteome</keyword>
<dbReference type="InParanoid" id="A0A067LYX9"/>
<dbReference type="PANTHER" id="PTHR24305">
    <property type="entry name" value="CYTOCHROME P450"/>
    <property type="match status" value="1"/>
</dbReference>
<comment type="similarity">
    <text evidence="3 10">Belongs to the cytochrome P450 family.</text>
</comment>
<dbReference type="GO" id="GO:0004497">
    <property type="term" value="F:monooxygenase activity"/>
    <property type="evidence" value="ECO:0007669"/>
    <property type="project" value="UniProtKB-KW"/>
</dbReference>
<feature type="binding site" description="axial binding residue" evidence="9">
    <location>
        <position position="435"/>
    </location>
    <ligand>
        <name>heme</name>
        <dbReference type="ChEBI" id="CHEBI:30413"/>
    </ligand>
    <ligandPart>
        <name>Fe</name>
        <dbReference type="ChEBI" id="CHEBI:18248"/>
    </ligandPart>
</feature>
<dbReference type="InterPro" id="IPR036396">
    <property type="entry name" value="Cyt_P450_sf"/>
</dbReference>
<dbReference type="PROSITE" id="PS00086">
    <property type="entry name" value="CYTOCHROME_P450"/>
    <property type="match status" value="1"/>
</dbReference>
<keyword evidence="6 10" id="KW-0560">Oxidoreductase</keyword>
<evidence type="ECO:0000256" key="9">
    <source>
        <dbReference type="PIRSR" id="PIRSR602401-1"/>
    </source>
</evidence>
<dbReference type="HOGENOM" id="CLU_001570_25_0_1"/>
<dbReference type="AlphaFoldDB" id="A0A067LYX9"/>
<keyword evidence="7 9" id="KW-0408">Iron</keyword>
<keyword evidence="8 10" id="KW-0503">Monooxygenase</keyword>
<keyword evidence="4 9" id="KW-0349">Heme</keyword>
<proteinExistence type="inferred from homology"/>
<evidence type="ECO:0000256" key="7">
    <source>
        <dbReference type="ARBA" id="ARBA00023004"/>
    </source>
</evidence>
<dbReference type="GO" id="GO:0020037">
    <property type="term" value="F:heme binding"/>
    <property type="evidence" value="ECO:0007669"/>
    <property type="project" value="InterPro"/>
</dbReference>
<keyword evidence="5 9" id="KW-0479">Metal-binding</keyword>
<evidence type="ECO:0000256" key="1">
    <source>
        <dbReference type="ARBA" id="ARBA00001971"/>
    </source>
</evidence>
<protein>
    <recommendedName>
        <fullName evidence="14">Cytochrome P450</fullName>
    </recommendedName>
</protein>
<evidence type="ECO:0000313" key="13">
    <source>
        <dbReference type="Proteomes" id="UP000027195"/>
    </source>
</evidence>
<evidence type="ECO:0000256" key="10">
    <source>
        <dbReference type="RuleBase" id="RU000461"/>
    </source>
</evidence>
<dbReference type="GO" id="GO:0016705">
    <property type="term" value="F:oxidoreductase activity, acting on paired donors, with incorporation or reduction of molecular oxygen"/>
    <property type="evidence" value="ECO:0007669"/>
    <property type="project" value="InterPro"/>
</dbReference>
<evidence type="ECO:0000256" key="5">
    <source>
        <dbReference type="ARBA" id="ARBA00022723"/>
    </source>
</evidence>
<dbReference type="Pfam" id="PF00067">
    <property type="entry name" value="p450"/>
    <property type="match status" value="1"/>
</dbReference>
<dbReference type="PANTHER" id="PTHR24305:SF166">
    <property type="entry name" value="CYTOCHROME P450 12A4, MITOCHONDRIAL-RELATED"/>
    <property type="match status" value="1"/>
</dbReference>